<keyword evidence="1" id="KW-1133">Transmembrane helix</keyword>
<dbReference type="AlphaFoldDB" id="A0A2H0RHM7"/>
<dbReference type="Proteomes" id="UP000230431">
    <property type="component" value="Unassembled WGS sequence"/>
</dbReference>
<dbReference type="EMBL" id="PCYK01000014">
    <property type="protein sequence ID" value="PIR46039.1"/>
    <property type="molecule type" value="Genomic_DNA"/>
</dbReference>
<protein>
    <submittedName>
        <fullName evidence="2">Uncharacterized protein</fullName>
    </submittedName>
</protein>
<evidence type="ECO:0000256" key="1">
    <source>
        <dbReference type="SAM" id="Phobius"/>
    </source>
</evidence>
<comment type="caution">
    <text evidence="2">The sequence shown here is derived from an EMBL/GenBank/DDBJ whole genome shotgun (WGS) entry which is preliminary data.</text>
</comment>
<evidence type="ECO:0000313" key="3">
    <source>
        <dbReference type="Proteomes" id="UP000230431"/>
    </source>
</evidence>
<name>A0A2H0RHM7_9BACT</name>
<organism evidence="2 3">
    <name type="scientific">Candidatus Vogelbacteria bacterium CG10_big_fil_rev_8_21_14_0_10_49_38</name>
    <dbReference type="NCBI Taxonomy" id="1975043"/>
    <lineage>
        <taxon>Bacteria</taxon>
        <taxon>Candidatus Vogeliibacteriota</taxon>
    </lineage>
</organism>
<sequence>MTQKNFRDHSLGYFKFKALRLSKRRSVRPRPNLTLPAAVFVWAVMFLAGVQFGSVMINRLETRLAQADPFASASVLARYEPVLSVSLPANLSFLEPLYDRSVETLKKVGSFFPTLWSRVVSDAARFFGSAPTPAVSPELLAQIKREILLELEQVATTTPKDRFGLVAVPSTGSTTQDESIKINLQRLFADQVDVRFDTGSSSGVITPIFRDGRRGADYVFVLTPAQ</sequence>
<gene>
    <name evidence="2" type="ORF">COV08_02065</name>
</gene>
<accession>A0A2H0RHM7</accession>
<proteinExistence type="predicted"/>
<keyword evidence="1" id="KW-0812">Transmembrane</keyword>
<evidence type="ECO:0000313" key="2">
    <source>
        <dbReference type="EMBL" id="PIR46039.1"/>
    </source>
</evidence>
<feature type="transmembrane region" description="Helical" evidence="1">
    <location>
        <begin position="33"/>
        <end position="57"/>
    </location>
</feature>
<reference evidence="2 3" key="1">
    <citation type="submission" date="2017-09" db="EMBL/GenBank/DDBJ databases">
        <title>Depth-based differentiation of microbial function through sediment-hosted aquifers and enrichment of novel symbionts in the deep terrestrial subsurface.</title>
        <authorList>
            <person name="Probst A.J."/>
            <person name="Ladd B."/>
            <person name="Jarett J.K."/>
            <person name="Geller-Mcgrath D.E."/>
            <person name="Sieber C.M."/>
            <person name="Emerson J.B."/>
            <person name="Anantharaman K."/>
            <person name="Thomas B.C."/>
            <person name="Malmstrom R."/>
            <person name="Stieglmeier M."/>
            <person name="Klingl A."/>
            <person name="Woyke T."/>
            <person name="Ryan C.M."/>
            <person name="Banfield J.F."/>
        </authorList>
    </citation>
    <scope>NUCLEOTIDE SEQUENCE [LARGE SCALE GENOMIC DNA]</scope>
    <source>
        <strain evidence="2">CG10_big_fil_rev_8_21_14_0_10_49_38</strain>
    </source>
</reference>
<keyword evidence="1" id="KW-0472">Membrane</keyword>